<dbReference type="SMART" id="SM00530">
    <property type="entry name" value="HTH_XRE"/>
    <property type="match status" value="1"/>
</dbReference>
<dbReference type="Pfam" id="PF01381">
    <property type="entry name" value="HTH_3"/>
    <property type="match status" value="1"/>
</dbReference>
<accession>A0ABW4CJU9</accession>
<dbReference type="InterPro" id="IPR010982">
    <property type="entry name" value="Lambda_DNA-bd_dom_sf"/>
</dbReference>
<organism evidence="3 4">
    <name type="scientific">Lacticaseibacillus yichunensis</name>
    <dbReference type="NCBI Taxonomy" id="2486015"/>
    <lineage>
        <taxon>Bacteria</taxon>
        <taxon>Bacillati</taxon>
        <taxon>Bacillota</taxon>
        <taxon>Bacilli</taxon>
        <taxon>Lactobacillales</taxon>
        <taxon>Lactobacillaceae</taxon>
        <taxon>Lacticaseibacillus</taxon>
    </lineage>
</organism>
<dbReference type="PROSITE" id="PS50943">
    <property type="entry name" value="HTH_CROC1"/>
    <property type="match status" value="1"/>
</dbReference>
<dbReference type="CDD" id="cd00093">
    <property type="entry name" value="HTH_XRE"/>
    <property type="match status" value="1"/>
</dbReference>
<name>A0ABW4CJU9_9LACO</name>
<feature type="domain" description="HTH cro/C1-type" evidence="2">
    <location>
        <begin position="9"/>
        <end position="63"/>
    </location>
</feature>
<evidence type="ECO:0000313" key="3">
    <source>
        <dbReference type="EMBL" id="MFD1431185.1"/>
    </source>
</evidence>
<dbReference type="EMBL" id="JBHTOG010000003">
    <property type="protein sequence ID" value="MFD1431185.1"/>
    <property type="molecule type" value="Genomic_DNA"/>
</dbReference>
<comment type="caution">
    <text evidence="3">The sequence shown here is derived from an EMBL/GenBank/DDBJ whole genome shotgun (WGS) entry which is preliminary data.</text>
</comment>
<reference evidence="4" key="1">
    <citation type="journal article" date="2019" name="Int. J. Syst. Evol. Microbiol.">
        <title>The Global Catalogue of Microorganisms (GCM) 10K type strain sequencing project: providing services to taxonomists for standard genome sequencing and annotation.</title>
        <authorList>
            <consortium name="The Broad Institute Genomics Platform"/>
            <consortium name="The Broad Institute Genome Sequencing Center for Infectious Disease"/>
            <person name="Wu L."/>
            <person name="Ma J."/>
        </authorList>
    </citation>
    <scope>NUCLEOTIDE SEQUENCE [LARGE SCALE GENOMIC DNA]</scope>
    <source>
        <strain evidence="4">CCM 8947</strain>
    </source>
</reference>
<dbReference type="PANTHER" id="PTHR46558:SF11">
    <property type="entry name" value="HTH-TYPE TRANSCRIPTIONAL REGULATOR XRE"/>
    <property type="match status" value="1"/>
</dbReference>
<protein>
    <submittedName>
        <fullName evidence="3">Helix-turn-helix domain-containing protein</fullName>
    </submittedName>
</protein>
<evidence type="ECO:0000259" key="2">
    <source>
        <dbReference type="PROSITE" id="PS50943"/>
    </source>
</evidence>
<gene>
    <name evidence="3" type="ORF">ACFQ47_00490</name>
</gene>
<evidence type="ECO:0000256" key="1">
    <source>
        <dbReference type="ARBA" id="ARBA00023125"/>
    </source>
</evidence>
<keyword evidence="1" id="KW-0238">DNA-binding</keyword>
<keyword evidence="4" id="KW-1185">Reference proteome</keyword>
<dbReference type="InterPro" id="IPR001387">
    <property type="entry name" value="Cro/C1-type_HTH"/>
</dbReference>
<dbReference type="SUPFAM" id="SSF47413">
    <property type="entry name" value="lambda repressor-like DNA-binding domains"/>
    <property type="match status" value="1"/>
</dbReference>
<dbReference type="PANTHER" id="PTHR46558">
    <property type="entry name" value="TRACRIPTIONAL REGULATORY PROTEIN-RELATED-RELATED"/>
    <property type="match status" value="1"/>
</dbReference>
<dbReference type="Gene3D" id="1.10.260.40">
    <property type="entry name" value="lambda repressor-like DNA-binding domains"/>
    <property type="match status" value="1"/>
</dbReference>
<dbReference type="Proteomes" id="UP001597192">
    <property type="component" value="Unassembled WGS sequence"/>
</dbReference>
<dbReference type="RefSeq" id="WP_125697327.1">
    <property type="nucleotide sequence ID" value="NZ_JBHTOG010000003.1"/>
</dbReference>
<proteinExistence type="predicted"/>
<sequence>MLDFLPKRLIDLREERQLSQSEVARRVGMDNSSLSRIESGSRKVSAEELGKFAALYGVTTDYLLGVNNTPEWATEQDTIDLKKVLSGQGGPTFNFGGDKLTEDQNAKLNLALTQIFWEEIQHDRKRGGSDGQ</sequence>
<evidence type="ECO:0000313" key="4">
    <source>
        <dbReference type="Proteomes" id="UP001597192"/>
    </source>
</evidence>